<reference evidence="4" key="1">
    <citation type="journal article" date="2010" name="Stand. Genomic Sci.">
        <title>Complete genome sequence of Syntrophothermus lipocalidus type strain (TGB-C1T).</title>
        <authorList>
            <consortium name="US DOE Joint Genome Institute (JGI-PGF)"/>
            <person name="Djao O."/>
            <person name="Zhang X."/>
            <person name="Lucas S."/>
            <person name="Lapidus A."/>
            <person name="Glavina Del Rio T."/>
            <person name="Nolan M."/>
            <person name="Tice H."/>
            <person name="Cheng J."/>
            <person name="Han C."/>
            <person name="Tapia R."/>
            <person name="Goodwin L."/>
            <person name="Pitluck S."/>
            <person name="Liolios K."/>
            <person name="Ivanova N."/>
            <person name="Mavromatis K."/>
            <person name="Mikhailova N."/>
            <person name="Ovchinnikova G."/>
            <person name="Pati A."/>
            <person name="Brambilla E."/>
            <person name="Chen A."/>
            <person name="Palaniappan K."/>
            <person name="Land M."/>
            <person name="Hauser L."/>
            <person name="Chang Y."/>
            <person name="Jeffries C."/>
            <person name="Rohde M."/>
            <person name="Sikorski J."/>
            <person name="Spring S."/>
            <person name="Goker M."/>
            <person name="Detter J."/>
            <person name="Woyke T."/>
            <person name="Bristow J."/>
            <person name="Eisen J."/>
            <person name="Markowitz V."/>
            <person name="Hugenholtz P."/>
            <person name="Kyrpides N."/>
            <person name="Klenk H."/>
        </authorList>
    </citation>
    <scope>NUCLEOTIDE SEQUENCE [LARGE SCALE GENOMIC DNA]</scope>
    <source>
        <strain evidence="4">DSM 12680 / TGB-C1</strain>
    </source>
</reference>
<dbReference type="GO" id="GO:0016226">
    <property type="term" value="P:iron-sulfur cluster assembly"/>
    <property type="evidence" value="ECO:0007669"/>
    <property type="project" value="InterPro"/>
</dbReference>
<accession>D7CNN2</accession>
<dbReference type="AlphaFoldDB" id="D7CNN2"/>
<dbReference type="RefSeq" id="WP_013175719.1">
    <property type="nucleotide sequence ID" value="NC_014220.1"/>
</dbReference>
<reference evidence="3 4" key="2">
    <citation type="journal article" date="2010" name="Stand. Genomic Sci.">
        <title>Complete genome sequence of Syntrophothermus lipocalidus type strain (TGB-C1).</title>
        <authorList>
            <person name="Djao O.D."/>
            <person name="Zhang X."/>
            <person name="Lucas S."/>
            <person name="Lapidus A."/>
            <person name="Del Rio T.G."/>
            <person name="Nolan M."/>
            <person name="Tice H."/>
            <person name="Cheng J.F."/>
            <person name="Han C."/>
            <person name="Tapia R."/>
            <person name="Goodwin L."/>
            <person name="Pitluck S."/>
            <person name="Liolios K."/>
            <person name="Ivanova N."/>
            <person name="Mavromatis K."/>
            <person name="Mikhailova N."/>
            <person name="Ovchinnikova G."/>
            <person name="Pati A."/>
            <person name="Brambilla E."/>
            <person name="Chen A."/>
            <person name="Palaniappan K."/>
            <person name="Land M."/>
            <person name="Hauser L."/>
            <person name="Chang Y.J."/>
            <person name="Jeffries C.D."/>
            <person name="Rohde M."/>
            <person name="Sikorski J."/>
            <person name="Spring S."/>
            <person name="Goker M."/>
            <person name="Detter J.C."/>
            <person name="Woyke T."/>
            <person name="Bristow J."/>
            <person name="Eisen J.A."/>
            <person name="Markowitz V."/>
            <person name="Hugenholtz P."/>
            <person name="Kyrpides N.C."/>
            <person name="Klenk H.P."/>
        </authorList>
    </citation>
    <scope>NUCLEOTIDE SEQUENCE [LARGE SCALE GENOMIC DNA]</scope>
    <source>
        <strain evidence="4">DSM 12680 / TGB-C1</strain>
    </source>
</reference>
<dbReference type="InterPro" id="IPR037284">
    <property type="entry name" value="SUF_FeS_clus_asmbl_SufBD_sf"/>
</dbReference>
<comment type="similarity">
    <text evidence="1">Belongs to the iron-sulfur cluster assembly SufBD family.</text>
</comment>
<dbReference type="Proteomes" id="UP000000378">
    <property type="component" value="Chromosome"/>
</dbReference>
<dbReference type="PANTHER" id="PTHR30508:SF1">
    <property type="entry name" value="UPF0051 PROTEIN ABCI8, CHLOROPLASTIC-RELATED"/>
    <property type="match status" value="1"/>
</dbReference>
<keyword evidence="4" id="KW-1185">Reference proteome</keyword>
<evidence type="ECO:0000313" key="4">
    <source>
        <dbReference type="Proteomes" id="UP000000378"/>
    </source>
</evidence>
<evidence type="ECO:0000313" key="3">
    <source>
        <dbReference type="EMBL" id="ADI02317.1"/>
    </source>
</evidence>
<protein>
    <submittedName>
        <fullName evidence="3">SufBD protein</fullName>
    </submittedName>
</protein>
<dbReference type="InterPro" id="IPR000825">
    <property type="entry name" value="SUF_FeS_clus_asmbl_SufBD_core"/>
</dbReference>
<dbReference type="PANTHER" id="PTHR30508">
    <property type="entry name" value="FES CLUSTER ASSEMBLY PROTEIN SUF"/>
    <property type="match status" value="1"/>
</dbReference>
<feature type="domain" description="SUF system FeS cluster assembly SufBD core" evidence="2">
    <location>
        <begin position="84"/>
        <end position="305"/>
    </location>
</feature>
<dbReference type="HOGENOM" id="CLU_908343_0_0_9"/>
<organism evidence="3 4">
    <name type="scientific">Syntrophothermus lipocalidus (strain DSM 12680 / TGB-C1)</name>
    <dbReference type="NCBI Taxonomy" id="643648"/>
    <lineage>
        <taxon>Bacteria</taxon>
        <taxon>Bacillati</taxon>
        <taxon>Bacillota</taxon>
        <taxon>Clostridia</taxon>
        <taxon>Eubacteriales</taxon>
        <taxon>Syntrophomonadaceae</taxon>
        <taxon>Syntrophothermus</taxon>
    </lineage>
</organism>
<dbReference type="eggNOG" id="COG0719">
    <property type="taxonomic scope" value="Bacteria"/>
</dbReference>
<dbReference type="SUPFAM" id="SSF101960">
    <property type="entry name" value="Stabilizer of iron transporter SufD"/>
    <property type="match status" value="1"/>
</dbReference>
<evidence type="ECO:0000256" key="1">
    <source>
        <dbReference type="ARBA" id="ARBA00043967"/>
    </source>
</evidence>
<dbReference type="Pfam" id="PF01458">
    <property type="entry name" value="SUFBD_core"/>
    <property type="match status" value="1"/>
</dbReference>
<name>D7CNN2_SYNLT</name>
<evidence type="ECO:0000259" key="2">
    <source>
        <dbReference type="Pfam" id="PF01458"/>
    </source>
</evidence>
<dbReference type="EMBL" id="CP002048">
    <property type="protein sequence ID" value="ADI02317.1"/>
    <property type="molecule type" value="Genomic_DNA"/>
</dbReference>
<proteinExistence type="inferred from homology"/>
<dbReference type="STRING" id="643648.Slip_1554"/>
<gene>
    <name evidence="3" type="ordered locus">Slip_1554</name>
</gene>
<dbReference type="InterPro" id="IPR055346">
    <property type="entry name" value="Fe-S_cluster_assembly_SufBD"/>
</dbReference>
<dbReference type="KEGG" id="slp:Slip_1554"/>
<sequence>MEFNKVERDLLQAVADLHSIPQGAVNIRRDGEAVLRRSSPNIEIVGKTDRPGIDIIVKPGTVNESVHIPVILTRSGFKDVVYNTFIIGEGSDVLVVAGCGIHNAGQDVSRHDGIHEVIVKKGARMRYVEKHYGEGRPEAQRILNPNTVITVEEGAQAEMELVQIRGVDHTRRVTTAYIYDRGSLKIVEKLLTHRDQEAESTIEIHLVGTGGVAQVISRSVAQESSRQEFRAALIGKARSNGHVECDAIIMDRAQIRSVPELVAENAEAVLTHEAAIGRIAGEQLIKLMSLGLTEQEAVDAILSGFLR</sequence>
<dbReference type="OrthoDB" id="9782689at2"/>